<keyword evidence="3 5" id="KW-0326">Glycosidase</keyword>
<keyword evidence="6" id="KW-0472">Membrane</keyword>
<dbReference type="RefSeq" id="XP_039128006.1">
    <property type="nucleotide sequence ID" value="XM_039272072.1"/>
</dbReference>
<gene>
    <name evidence="8" type="primary">LOC120264271</name>
</gene>
<dbReference type="GO" id="GO:0005975">
    <property type="term" value="P:carbohydrate metabolic process"/>
    <property type="evidence" value="ECO:0007669"/>
    <property type="project" value="InterPro"/>
</dbReference>
<dbReference type="FunFam" id="3.20.20.80:FF:000010">
    <property type="entry name" value="glucan endo-1,3-beta-glucosidase, basic"/>
    <property type="match status" value="1"/>
</dbReference>
<dbReference type="InterPro" id="IPR044965">
    <property type="entry name" value="Glyco_hydro_17_plant"/>
</dbReference>
<comment type="similarity">
    <text evidence="1 4">Belongs to the glycosyl hydrolase 17 family.</text>
</comment>
<dbReference type="InterPro" id="IPR017853">
    <property type="entry name" value="GH"/>
</dbReference>
<evidence type="ECO:0000313" key="8">
    <source>
        <dbReference type="RefSeq" id="XP_039128006.1"/>
    </source>
</evidence>
<dbReference type="PANTHER" id="PTHR32227">
    <property type="entry name" value="GLUCAN ENDO-1,3-BETA-GLUCOSIDASE BG1-RELATED-RELATED"/>
    <property type="match status" value="1"/>
</dbReference>
<evidence type="ECO:0000256" key="2">
    <source>
        <dbReference type="ARBA" id="ARBA00022801"/>
    </source>
</evidence>
<dbReference type="Proteomes" id="UP001515500">
    <property type="component" value="Chromosome 7"/>
</dbReference>
<evidence type="ECO:0000256" key="3">
    <source>
        <dbReference type="ARBA" id="ARBA00023295"/>
    </source>
</evidence>
<name>A0AB40BKR2_DIOCR</name>
<dbReference type="Pfam" id="PF00332">
    <property type="entry name" value="Glyco_hydro_17"/>
    <property type="match status" value="1"/>
</dbReference>
<dbReference type="PROSITE" id="PS00587">
    <property type="entry name" value="GLYCOSYL_HYDROL_F17"/>
    <property type="match status" value="1"/>
</dbReference>
<keyword evidence="6" id="KW-0812">Transmembrane</keyword>
<dbReference type="Gene3D" id="3.20.20.80">
    <property type="entry name" value="Glycosidases"/>
    <property type="match status" value="1"/>
</dbReference>
<dbReference type="AlphaFoldDB" id="A0AB40BKR2"/>
<dbReference type="GO" id="GO:0042973">
    <property type="term" value="F:glucan endo-1,3-beta-D-glucosidase activity"/>
    <property type="evidence" value="ECO:0007669"/>
    <property type="project" value="UniProtKB-ARBA"/>
</dbReference>
<organism evidence="7 8">
    <name type="scientific">Dioscorea cayennensis subsp. rotundata</name>
    <name type="common">White Guinea yam</name>
    <name type="synonym">Dioscorea rotundata</name>
    <dbReference type="NCBI Taxonomy" id="55577"/>
    <lineage>
        <taxon>Eukaryota</taxon>
        <taxon>Viridiplantae</taxon>
        <taxon>Streptophyta</taxon>
        <taxon>Embryophyta</taxon>
        <taxon>Tracheophyta</taxon>
        <taxon>Spermatophyta</taxon>
        <taxon>Magnoliopsida</taxon>
        <taxon>Liliopsida</taxon>
        <taxon>Dioscoreales</taxon>
        <taxon>Dioscoreaceae</taxon>
        <taxon>Dioscorea</taxon>
    </lineage>
</organism>
<sequence length="376" mass="40426">MIRPVLVVCQGYISPSMRHKQRGKIQMVRGVQENLVSMALINWIAAAFLLISSTFIAFPGTKAIGVNYGMLGNNLPTPAQVVALYKSNNIDKLRLYNPDSSALQALQGSGIQVILGTLNEDLQMLASSPSFATNWVATNVAPYAESVNFSYITAGNEVIPGTQANYVYPAIQNLDSALQAANFSIPVTTSVSTEVLGVSYPPSQGAFSQNATSIMSPIVSYLASKQSPLLVNVYPYFAYSGDPQNVKLDYALFTAQGVVVQDGSLGYKNLFDAIVDSLYSALEKTGQPNLDVVVSETGWPSGGGANGATIENAKIYNNNVIAHVNGETGTPKRPGKSIETYLFAMFNENQKPEGTEQNFGLFHPDMTQVYPVDFSS</sequence>
<accession>A0AB40BKR2</accession>
<feature type="transmembrane region" description="Helical" evidence="6">
    <location>
        <begin position="35"/>
        <end position="58"/>
    </location>
</feature>
<keyword evidence="2 5" id="KW-0378">Hydrolase</keyword>
<proteinExistence type="inferred from homology"/>
<evidence type="ECO:0000256" key="4">
    <source>
        <dbReference type="RuleBase" id="RU004335"/>
    </source>
</evidence>
<protein>
    <submittedName>
        <fullName evidence="8">Glucan endo-1,3-beta-glucosidase GVI</fullName>
    </submittedName>
</protein>
<dbReference type="InterPro" id="IPR000490">
    <property type="entry name" value="Glyco_hydro_17"/>
</dbReference>
<evidence type="ECO:0000256" key="6">
    <source>
        <dbReference type="SAM" id="Phobius"/>
    </source>
</evidence>
<evidence type="ECO:0000256" key="5">
    <source>
        <dbReference type="RuleBase" id="RU004336"/>
    </source>
</evidence>
<evidence type="ECO:0000313" key="7">
    <source>
        <dbReference type="Proteomes" id="UP001515500"/>
    </source>
</evidence>
<keyword evidence="6" id="KW-1133">Transmembrane helix</keyword>
<reference evidence="8" key="1">
    <citation type="submission" date="2025-08" db="UniProtKB">
        <authorList>
            <consortium name="RefSeq"/>
        </authorList>
    </citation>
    <scope>IDENTIFICATION</scope>
</reference>
<dbReference type="SUPFAM" id="SSF51445">
    <property type="entry name" value="(Trans)glycosidases"/>
    <property type="match status" value="1"/>
</dbReference>
<dbReference type="GeneID" id="120264271"/>
<evidence type="ECO:0000256" key="1">
    <source>
        <dbReference type="ARBA" id="ARBA00008773"/>
    </source>
</evidence>
<keyword evidence="7" id="KW-1185">Reference proteome</keyword>